<dbReference type="Gene3D" id="3.90.226.10">
    <property type="entry name" value="2-enoyl-CoA Hydratase, Chain A, domain 1"/>
    <property type="match status" value="1"/>
</dbReference>
<dbReference type="PANTHER" id="PTHR32060:SF30">
    <property type="entry name" value="CARBOXY-TERMINAL PROCESSING PROTEASE CTPA"/>
    <property type="match status" value="1"/>
</dbReference>
<dbReference type="PANTHER" id="PTHR32060">
    <property type="entry name" value="TAIL-SPECIFIC PROTEASE"/>
    <property type="match status" value="1"/>
</dbReference>
<protein>
    <recommendedName>
        <fullName evidence="2">Tail specific protease domain-containing protein</fullName>
    </recommendedName>
</protein>
<dbReference type="AlphaFoldDB" id="A0A2T7BHS2"/>
<dbReference type="SUPFAM" id="SSF52096">
    <property type="entry name" value="ClpP/crotonase"/>
    <property type="match status" value="1"/>
</dbReference>
<feature type="domain" description="Tail specific protease" evidence="2">
    <location>
        <begin position="245"/>
        <end position="465"/>
    </location>
</feature>
<comment type="caution">
    <text evidence="3">The sequence shown here is derived from an EMBL/GenBank/DDBJ whole genome shotgun (WGS) entry which is preliminary data.</text>
</comment>
<keyword evidence="4" id="KW-1185">Reference proteome</keyword>
<feature type="signal peptide" evidence="1">
    <location>
        <begin position="1"/>
        <end position="22"/>
    </location>
</feature>
<organism evidence="3 4">
    <name type="scientific">Chitinophaga parva</name>
    <dbReference type="NCBI Taxonomy" id="2169414"/>
    <lineage>
        <taxon>Bacteria</taxon>
        <taxon>Pseudomonadati</taxon>
        <taxon>Bacteroidota</taxon>
        <taxon>Chitinophagia</taxon>
        <taxon>Chitinophagales</taxon>
        <taxon>Chitinophagaceae</taxon>
        <taxon>Chitinophaga</taxon>
    </lineage>
</organism>
<evidence type="ECO:0000259" key="2">
    <source>
        <dbReference type="Pfam" id="PF03572"/>
    </source>
</evidence>
<dbReference type="GO" id="GO:0007165">
    <property type="term" value="P:signal transduction"/>
    <property type="evidence" value="ECO:0007669"/>
    <property type="project" value="TreeGrafter"/>
</dbReference>
<dbReference type="GO" id="GO:0006508">
    <property type="term" value="P:proteolysis"/>
    <property type="evidence" value="ECO:0007669"/>
    <property type="project" value="InterPro"/>
</dbReference>
<keyword evidence="1" id="KW-0732">Signal</keyword>
<dbReference type="InterPro" id="IPR029045">
    <property type="entry name" value="ClpP/crotonase-like_dom_sf"/>
</dbReference>
<evidence type="ECO:0000256" key="1">
    <source>
        <dbReference type="SAM" id="SignalP"/>
    </source>
</evidence>
<evidence type="ECO:0000313" key="3">
    <source>
        <dbReference type="EMBL" id="PUZ25836.1"/>
    </source>
</evidence>
<dbReference type="Pfam" id="PF03572">
    <property type="entry name" value="Peptidase_S41"/>
    <property type="match status" value="1"/>
</dbReference>
<accession>A0A2T7BHS2</accession>
<dbReference type="InterPro" id="IPR005151">
    <property type="entry name" value="Tail-specific_protease"/>
</dbReference>
<feature type="chain" id="PRO_5015487444" description="Tail specific protease domain-containing protein" evidence="1">
    <location>
        <begin position="23"/>
        <end position="493"/>
    </location>
</feature>
<gene>
    <name evidence="3" type="ORF">DCC81_16395</name>
</gene>
<evidence type="ECO:0000313" key="4">
    <source>
        <dbReference type="Proteomes" id="UP000244450"/>
    </source>
</evidence>
<dbReference type="GO" id="GO:0004175">
    <property type="term" value="F:endopeptidase activity"/>
    <property type="evidence" value="ECO:0007669"/>
    <property type="project" value="TreeGrafter"/>
</dbReference>
<dbReference type="OrthoDB" id="5480566at2"/>
<reference evidence="3 4" key="1">
    <citation type="submission" date="2018-04" db="EMBL/GenBank/DDBJ databases">
        <title>Chitinophaga fuyangensis sp. nov., isolated from soil in a chemical factory.</title>
        <authorList>
            <person name="Chen K."/>
        </authorList>
    </citation>
    <scope>NUCLEOTIDE SEQUENCE [LARGE SCALE GENOMIC DNA]</scope>
    <source>
        <strain evidence="3 4">LY-1</strain>
    </source>
</reference>
<dbReference type="GO" id="GO:0008236">
    <property type="term" value="F:serine-type peptidase activity"/>
    <property type="evidence" value="ECO:0007669"/>
    <property type="project" value="InterPro"/>
</dbReference>
<name>A0A2T7BHS2_9BACT</name>
<dbReference type="EMBL" id="QCYK01000002">
    <property type="protein sequence ID" value="PUZ25836.1"/>
    <property type="molecule type" value="Genomic_DNA"/>
</dbReference>
<dbReference type="Proteomes" id="UP000244450">
    <property type="component" value="Unassembled WGS sequence"/>
</dbReference>
<sequence length="493" mass="55387">MKRLIFSGMAALLCFYSMQAQAQEKKLVNLTKEDFIADFRLAATILQQQHPNPYKFIDSVSFQRKVDSLTVLMRNAPDVVSCLQYSPVYLLKDVHTSLTISNENVKELYGMINLFPYPVVIERGKIFMNMKGGAIPFGAEITSINNLAVKDILQDLSAPAYSDGYITSGMDRLYPNFQLMYSLLSPHQPSFPVTYIVPGTTDTKKVILPAASTTQAFHDGRMAVLPINLLQHTYAIYDNYDDPTKTGTLTVNTFNINESDAYKQFSEFFREVNRRKYKQVIIDIRSNGGGNPAISALLYSFMTEGPFRNIYNYRTRTIDIAFPEYAVADNGRRLSDDDLQTQKNFLYQRFDKDSNGLYVGNARLRDGLLENFPPDKDAFHGKIYVLAGGGTVSAATYFASLVQQHKRGVVIGHETGSGEVVTTAAWFMRYLLPATKSVLSVPMSELYFFNAAEDKGHGAMPDLEVPMNKFTAYLQAGKDPEMSFTMELINSNK</sequence>
<dbReference type="RefSeq" id="WP_108687675.1">
    <property type="nucleotide sequence ID" value="NZ_QCYK01000002.1"/>
</dbReference>
<dbReference type="GO" id="GO:0030288">
    <property type="term" value="C:outer membrane-bounded periplasmic space"/>
    <property type="evidence" value="ECO:0007669"/>
    <property type="project" value="TreeGrafter"/>
</dbReference>
<proteinExistence type="predicted"/>